<keyword evidence="4" id="KW-1185">Reference proteome</keyword>
<reference evidence="3 4" key="1">
    <citation type="submission" date="2020-08" db="EMBL/GenBank/DDBJ databases">
        <title>A Genomic Blueprint of the Chicken Gut Microbiome.</title>
        <authorList>
            <person name="Gilroy R."/>
            <person name="Ravi A."/>
            <person name="Getino M."/>
            <person name="Pursley I."/>
            <person name="Horton D.L."/>
            <person name="Alikhan N.-F."/>
            <person name="Baker D."/>
            <person name="Gharbi K."/>
            <person name="Hall N."/>
            <person name="Watson M."/>
            <person name="Adriaenssens E.M."/>
            <person name="Foster-Nyarko E."/>
            <person name="Jarju S."/>
            <person name="Secka A."/>
            <person name="Antonio M."/>
            <person name="Oren A."/>
            <person name="Chaudhuri R."/>
            <person name="La Ragione R.M."/>
            <person name="Hildebrand F."/>
            <person name="Pallen M.J."/>
        </authorList>
    </citation>
    <scope>NUCLEOTIDE SEQUENCE [LARGE SCALE GENOMIC DNA]</scope>
    <source>
        <strain evidence="3 4">Sa2CVA6</strain>
    </source>
</reference>
<dbReference type="RefSeq" id="WP_191721962.1">
    <property type="nucleotide sequence ID" value="NZ_JACSQK010000002.1"/>
</dbReference>
<sequence>MGKPSKKQSSSVAPALLKHCRQGGATGADARASTHANGMQGGCSQSRPSLQGAHSSRTIRFLDASLLIEFMFMFFYINLVFKHFKNNKKYISWIKKCFKTLFSSIFSAMTVKCFAKKYLLIRLDSE</sequence>
<keyword evidence="2" id="KW-1133">Transmembrane helix</keyword>
<evidence type="ECO:0000256" key="2">
    <source>
        <dbReference type="SAM" id="Phobius"/>
    </source>
</evidence>
<protein>
    <submittedName>
        <fullName evidence="3">Uncharacterized protein</fullName>
    </submittedName>
</protein>
<dbReference type="Proteomes" id="UP000634919">
    <property type="component" value="Unassembled WGS sequence"/>
</dbReference>
<keyword evidence="2" id="KW-0472">Membrane</keyword>
<accession>A0ABR8S7U5</accession>
<organism evidence="3 4">
    <name type="scientific">Comamonas avium</name>
    <dbReference type="NCBI Taxonomy" id="2762231"/>
    <lineage>
        <taxon>Bacteria</taxon>
        <taxon>Pseudomonadati</taxon>
        <taxon>Pseudomonadota</taxon>
        <taxon>Betaproteobacteria</taxon>
        <taxon>Burkholderiales</taxon>
        <taxon>Comamonadaceae</taxon>
        <taxon>Comamonas</taxon>
    </lineage>
</organism>
<evidence type="ECO:0000313" key="3">
    <source>
        <dbReference type="EMBL" id="MBD7959546.1"/>
    </source>
</evidence>
<proteinExistence type="predicted"/>
<comment type="caution">
    <text evidence="3">The sequence shown here is derived from an EMBL/GenBank/DDBJ whole genome shotgun (WGS) entry which is preliminary data.</text>
</comment>
<gene>
    <name evidence="3" type="ORF">H9646_03555</name>
</gene>
<name>A0ABR8S7U5_9BURK</name>
<dbReference type="EMBL" id="JACSQK010000002">
    <property type="protein sequence ID" value="MBD7959546.1"/>
    <property type="molecule type" value="Genomic_DNA"/>
</dbReference>
<evidence type="ECO:0000256" key="1">
    <source>
        <dbReference type="SAM" id="MobiDB-lite"/>
    </source>
</evidence>
<feature type="compositionally biased region" description="Polar residues" evidence="1">
    <location>
        <begin position="34"/>
        <end position="53"/>
    </location>
</feature>
<keyword evidence="2" id="KW-0812">Transmembrane</keyword>
<feature type="region of interest" description="Disordered" evidence="1">
    <location>
        <begin position="23"/>
        <end position="53"/>
    </location>
</feature>
<feature type="transmembrane region" description="Helical" evidence="2">
    <location>
        <begin position="61"/>
        <end position="81"/>
    </location>
</feature>
<evidence type="ECO:0000313" key="4">
    <source>
        <dbReference type="Proteomes" id="UP000634919"/>
    </source>
</evidence>